<feature type="signal peptide" evidence="2">
    <location>
        <begin position="1"/>
        <end position="21"/>
    </location>
</feature>
<evidence type="ECO:0000313" key="3">
    <source>
        <dbReference type="EMBL" id="JAI21720.1"/>
    </source>
</evidence>
<name>A0A0K8U5V5_BACLA</name>
<evidence type="ECO:0008006" key="4">
    <source>
        <dbReference type="Google" id="ProtNLM"/>
    </source>
</evidence>
<gene>
    <name evidence="3" type="ORF">c4_g2_i3</name>
</gene>
<sequence>MKSVTLVAILAFALCFAYVHADCDDSVQSNEDGEVKQFFKNLGCKIQKGAENLQENAKPWAEKIGTQAKEFGNTVAQKYDELKHKLTDDNNANGPSTPFPVANAPTEKVPLAPLSGEAAASSNNPALAAPVPAAGKGEQADTIPTKPLSIDDRFLFQTHECPRGQALDHLRQCRPN</sequence>
<accession>A0A0K8U5V5</accession>
<reference evidence="3" key="1">
    <citation type="submission" date="2015-06" db="EMBL/GenBank/DDBJ databases">
        <authorList>
            <person name="Hoefler B.C."/>
            <person name="Straight P.D."/>
        </authorList>
    </citation>
    <scope>NUCLEOTIDE SEQUENCE</scope>
</reference>
<evidence type="ECO:0000256" key="2">
    <source>
        <dbReference type="SAM" id="SignalP"/>
    </source>
</evidence>
<protein>
    <recommendedName>
        <fullName evidence="4">Apolipophorin-3</fullName>
    </recommendedName>
</protein>
<feature type="non-terminal residue" evidence="3">
    <location>
        <position position="176"/>
    </location>
</feature>
<dbReference type="EMBL" id="GDHF01030594">
    <property type="protein sequence ID" value="JAI21720.1"/>
    <property type="molecule type" value="Transcribed_RNA"/>
</dbReference>
<dbReference type="AlphaFoldDB" id="A0A0K8U5V5"/>
<evidence type="ECO:0000256" key="1">
    <source>
        <dbReference type="SAM" id="MobiDB-lite"/>
    </source>
</evidence>
<organism evidence="3">
    <name type="scientific">Bactrocera latifrons</name>
    <name type="common">Malaysian fruit fly</name>
    <name type="synonym">Chaetodacus latifrons</name>
    <dbReference type="NCBI Taxonomy" id="174628"/>
    <lineage>
        <taxon>Eukaryota</taxon>
        <taxon>Metazoa</taxon>
        <taxon>Ecdysozoa</taxon>
        <taxon>Arthropoda</taxon>
        <taxon>Hexapoda</taxon>
        <taxon>Insecta</taxon>
        <taxon>Pterygota</taxon>
        <taxon>Neoptera</taxon>
        <taxon>Endopterygota</taxon>
        <taxon>Diptera</taxon>
        <taxon>Brachycera</taxon>
        <taxon>Muscomorpha</taxon>
        <taxon>Tephritoidea</taxon>
        <taxon>Tephritidae</taxon>
        <taxon>Bactrocera</taxon>
        <taxon>Bactrocera</taxon>
    </lineage>
</organism>
<keyword evidence="2" id="KW-0732">Signal</keyword>
<proteinExistence type="predicted"/>
<dbReference type="OrthoDB" id="8013751at2759"/>
<feature type="compositionally biased region" description="Low complexity" evidence="1">
    <location>
        <begin position="118"/>
        <end position="134"/>
    </location>
</feature>
<feature type="region of interest" description="Disordered" evidence="1">
    <location>
        <begin position="84"/>
        <end position="145"/>
    </location>
</feature>
<feature type="chain" id="PRO_5005520650" description="Apolipophorin-3" evidence="2">
    <location>
        <begin position="22"/>
        <end position="176"/>
    </location>
</feature>